<dbReference type="OrthoDB" id="2330249at2759"/>
<organism evidence="2 3">
    <name type="scientific">Rhizophagus irregularis</name>
    <dbReference type="NCBI Taxonomy" id="588596"/>
    <lineage>
        <taxon>Eukaryota</taxon>
        <taxon>Fungi</taxon>
        <taxon>Fungi incertae sedis</taxon>
        <taxon>Mucoromycota</taxon>
        <taxon>Glomeromycotina</taxon>
        <taxon>Glomeromycetes</taxon>
        <taxon>Glomerales</taxon>
        <taxon>Glomeraceae</taxon>
        <taxon>Rhizophagus</taxon>
    </lineage>
</organism>
<sequence length="173" mass="18640">MNNRHFLIFTLVILLFNFTYLAFSLSCQIDSDCFFGTVCSANTSPKQCVYGCHGDNDCAIDTTTTQNQKCDTTTRPFWSCTCGSDSACPAGKCVNGHCVLSCVFDSDCVDAYGAGYVCSTIQPTLETCIYACHNESDCASNVCDQKVTPHWLCTCGSTPCKGSGKCVTGHCKL</sequence>
<dbReference type="EMBL" id="LLXL01001402">
    <property type="protein sequence ID" value="PKK64644.1"/>
    <property type="molecule type" value="Genomic_DNA"/>
</dbReference>
<dbReference type="Proteomes" id="UP000233469">
    <property type="component" value="Unassembled WGS sequence"/>
</dbReference>
<keyword evidence="1" id="KW-0732">Signal</keyword>
<gene>
    <name evidence="2" type="ORF">RhiirC2_869199</name>
</gene>
<feature type="signal peptide" evidence="1">
    <location>
        <begin position="1"/>
        <end position="24"/>
    </location>
</feature>
<name>A0A2N1MSL6_9GLOM</name>
<feature type="chain" id="PRO_5014936258" evidence="1">
    <location>
        <begin position="25"/>
        <end position="173"/>
    </location>
</feature>
<evidence type="ECO:0000313" key="3">
    <source>
        <dbReference type="Proteomes" id="UP000233469"/>
    </source>
</evidence>
<dbReference type="VEuPathDB" id="FungiDB:RhiirFUN_013893"/>
<reference evidence="2 3" key="2">
    <citation type="submission" date="2017-10" db="EMBL/GenBank/DDBJ databases">
        <title>Extensive intraspecific genome diversity in a model arbuscular mycorrhizal fungus.</title>
        <authorList>
            <person name="Chen E.C.H."/>
            <person name="Morin E."/>
            <person name="Baudet D."/>
            <person name="Noel J."/>
            <person name="Ndikumana S."/>
            <person name="Charron P."/>
            <person name="St-Onge C."/>
            <person name="Giorgi J."/>
            <person name="Grigoriev I.V."/>
            <person name="Roux C."/>
            <person name="Martin F.M."/>
            <person name="Corradi N."/>
        </authorList>
    </citation>
    <scope>NUCLEOTIDE SEQUENCE [LARGE SCALE GENOMIC DNA]</scope>
    <source>
        <strain evidence="2 3">C2</strain>
    </source>
</reference>
<proteinExistence type="predicted"/>
<dbReference type="VEuPathDB" id="FungiDB:RhiirA1_536384"/>
<accession>A0A2N1MSL6</accession>
<evidence type="ECO:0000313" key="2">
    <source>
        <dbReference type="EMBL" id="PKK64644.1"/>
    </source>
</evidence>
<dbReference type="AlphaFoldDB" id="A0A2N1MSL6"/>
<evidence type="ECO:0000256" key="1">
    <source>
        <dbReference type="SAM" id="SignalP"/>
    </source>
</evidence>
<dbReference type="VEuPathDB" id="FungiDB:FUN_015881"/>
<dbReference type="PROSITE" id="PS51257">
    <property type="entry name" value="PROKAR_LIPOPROTEIN"/>
    <property type="match status" value="1"/>
</dbReference>
<reference evidence="2 3" key="1">
    <citation type="submission" date="2016-04" db="EMBL/GenBank/DDBJ databases">
        <title>Genome analyses suggest a sexual origin of heterokaryosis in a supposedly ancient asexual fungus.</title>
        <authorList>
            <person name="Ropars J."/>
            <person name="Sedzielewska K."/>
            <person name="Noel J."/>
            <person name="Charron P."/>
            <person name="Farinelli L."/>
            <person name="Marton T."/>
            <person name="Kruger M."/>
            <person name="Pelin A."/>
            <person name="Brachmann A."/>
            <person name="Corradi N."/>
        </authorList>
    </citation>
    <scope>NUCLEOTIDE SEQUENCE [LARGE SCALE GENOMIC DNA]</scope>
    <source>
        <strain evidence="2 3">C2</strain>
    </source>
</reference>
<comment type="caution">
    <text evidence="2">The sequence shown here is derived from an EMBL/GenBank/DDBJ whole genome shotgun (WGS) entry which is preliminary data.</text>
</comment>
<protein>
    <submittedName>
        <fullName evidence="2">Uncharacterized protein</fullName>
    </submittedName>
</protein>